<evidence type="ECO:0008006" key="4">
    <source>
        <dbReference type="Google" id="ProtNLM"/>
    </source>
</evidence>
<dbReference type="Pfam" id="PF19478">
    <property type="entry name" value="TrbL_2"/>
    <property type="match status" value="1"/>
</dbReference>
<evidence type="ECO:0000313" key="3">
    <source>
        <dbReference type="Proteomes" id="UP000619536"/>
    </source>
</evidence>
<reference evidence="2" key="2">
    <citation type="submission" date="2020-09" db="EMBL/GenBank/DDBJ databases">
        <authorList>
            <person name="Sun Q."/>
            <person name="Sedlacek I."/>
        </authorList>
    </citation>
    <scope>NUCLEOTIDE SEQUENCE</scope>
    <source>
        <strain evidence="2">CCM 8606</strain>
    </source>
</reference>
<organism evidence="2 3">
    <name type="scientific">Galliscardovia ingluviei</name>
    <dbReference type="NCBI Taxonomy" id="1769422"/>
    <lineage>
        <taxon>Bacteria</taxon>
        <taxon>Bacillati</taxon>
        <taxon>Actinomycetota</taxon>
        <taxon>Actinomycetes</taxon>
        <taxon>Bifidobacteriales</taxon>
        <taxon>Bifidobacteriaceae</taxon>
        <taxon>Galliscardovia</taxon>
    </lineage>
</organism>
<comment type="caution">
    <text evidence="2">The sequence shown here is derived from an EMBL/GenBank/DDBJ whole genome shotgun (WGS) entry which is preliminary data.</text>
</comment>
<evidence type="ECO:0000256" key="1">
    <source>
        <dbReference type="SAM" id="Phobius"/>
    </source>
</evidence>
<protein>
    <recommendedName>
        <fullName evidence="4">TrbL/VirB6 plasmid conjugal transfer protein</fullName>
    </recommendedName>
</protein>
<dbReference type="InterPro" id="IPR045798">
    <property type="entry name" value="TrbL_Firmicutes"/>
</dbReference>
<evidence type="ECO:0000313" key="2">
    <source>
        <dbReference type="EMBL" id="GGI14710.1"/>
    </source>
</evidence>
<dbReference type="AlphaFoldDB" id="A0A8J3AIZ9"/>
<feature type="transmembrane region" description="Helical" evidence="1">
    <location>
        <begin position="76"/>
        <end position="95"/>
    </location>
</feature>
<gene>
    <name evidence="2" type="ORF">GCM10007377_12280</name>
</gene>
<feature type="transmembrane region" description="Helical" evidence="1">
    <location>
        <begin position="178"/>
        <end position="195"/>
    </location>
</feature>
<keyword evidence="1" id="KW-0472">Membrane</keyword>
<sequence length="279" mass="29679">MTDWIVAMLNALGSGVSDSALSTLLQTPQDYNKALYDVSFTVANTAVKPIAATILAIVFTLELARVGAQVDGDRQLGVKMVAAAMFKIALVYMAAVNAPLFLKAINEIGTSIIGGFSKSLSSSGADAVKLGDEAHDAIAGMHGMEQAGAFAILLIPFLVSQGVAIAVHVVVALRFMQLYVMTAFNPLPIAFIAHQDTRAWGIGYFKSYAVVVFQSVTLFFTFYLYRVLVKTAVAVPKASSDIGISWFIDNFTGLIGSSVLLLCAIFMSNSVAKRLFGGE</sequence>
<accession>A0A8J3AIZ9</accession>
<keyword evidence="3" id="KW-1185">Reference proteome</keyword>
<dbReference type="Proteomes" id="UP000619536">
    <property type="component" value="Unassembled WGS sequence"/>
</dbReference>
<keyword evidence="1" id="KW-1133">Transmembrane helix</keyword>
<feature type="transmembrane region" description="Helical" evidence="1">
    <location>
        <begin position="207"/>
        <end position="225"/>
    </location>
</feature>
<feature type="transmembrane region" description="Helical" evidence="1">
    <location>
        <begin position="149"/>
        <end position="171"/>
    </location>
</feature>
<proteinExistence type="predicted"/>
<dbReference type="EMBL" id="BMDH01000003">
    <property type="protein sequence ID" value="GGI14710.1"/>
    <property type="molecule type" value="Genomic_DNA"/>
</dbReference>
<feature type="transmembrane region" description="Helical" evidence="1">
    <location>
        <begin position="46"/>
        <end position="64"/>
    </location>
</feature>
<name>A0A8J3AIZ9_9BIFI</name>
<feature type="transmembrane region" description="Helical" evidence="1">
    <location>
        <begin position="246"/>
        <end position="267"/>
    </location>
</feature>
<keyword evidence="1" id="KW-0812">Transmembrane</keyword>
<reference evidence="2" key="1">
    <citation type="journal article" date="2014" name="Int. J. Syst. Evol. Microbiol.">
        <title>Complete genome sequence of Corynebacterium casei LMG S-19264T (=DSM 44701T), isolated from a smear-ripened cheese.</title>
        <authorList>
            <consortium name="US DOE Joint Genome Institute (JGI-PGF)"/>
            <person name="Walter F."/>
            <person name="Albersmeier A."/>
            <person name="Kalinowski J."/>
            <person name="Ruckert C."/>
        </authorList>
    </citation>
    <scope>NUCLEOTIDE SEQUENCE</scope>
    <source>
        <strain evidence="2">CCM 8606</strain>
    </source>
</reference>
<dbReference type="RefSeq" id="WP_188355397.1">
    <property type="nucleotide sequence ID" value="NZ_BMDH01000003.1"/>
</dbReference>